<dbReference type="EMBL" id="VUMB01000029">
    <property type="protein sequence ID" value="MSS41245.1"/>
    <property type="molecule type" value="Genomic_DNA"/>
</dbReference>
<accession>A0A844FCK0</accession>
<dbReference type="AlphaFoldDB" id="A0A844FCK0"/>
<organism evidence="2 3">
    <name type="scientific">Clostridium scindens (strain JCM 10418 / VPI 12708)</name>
    <dbReference type="NCBI Taxonomy" id="29347"/>
    <lineage>
        <taxon>Bacteria</taxon>
        <taxon>Bacillati</taxon>
        <taxon>Bacillota</taxon>
        <taxon>Clostridia</taxon>
        <taxon>Lachnospirales</taxon>
        <taxon>Lachnospiraceae</taxon>
    </lineage>
</organism>
<keyword evidence="1" id="KW-0175">Coiled coil</keyword>
<protein>
    <submittedName>
        <fullName evidence="2">TnpV protein</fullName>
    </submittedName>
</protein>
<dbReference type="InterPro" id="IPR026989">
    <property type="entry name" value="TnpV"/>
</dbReference>
<reference evidence="2 3" key="1">
    <citation type="submission" date="2019-08" db="EMBL/GenBank/DDBJ databases">
        <title>In-depth cultivation of the pig gut microbiome towards novel bacterial diversity and tailored functional studies.</title>
        <authorList>
            <person name="Wylensek D."/>
            <person name="Hitch T.C.A."/>
            <person name="Clavel T."/>
        </authorList>
    </citation>
    <scope>NUCLEOTIDE SEQUENCE [LARGE SCALE GENOMIC DNA]</scope>
    <source>
        <strain evidence="2 3">BL-389-WT-3D</strain>
    </source>
</reference>
<evidence type="ECO:0000313" key="3">
    <source>
        <dbReference type="Proteomes" id="UP000462363"/>
    </source>
</evidence>
<proteinExistence type="predicted"/>
<dbReference type="Proteomes" id="UP000462363">
    <property type="component" value="Unassembled WGS sequence"/>
</dbReference>
<gene>
    <name evidence="2" type="ORF">FYJ37_13040</name>
</gene>
<comment type="caution">
    <text evidence="2">The sequence shown here is derived from an EMBL/GenBank/DDBJ whole genome shotgun (WGS) entry which is preliminary data.</text>
</comment>
<feature type="coiled-coil region" evidence="1">
    <location>
        <begin position="59"/>
        <end position="90"/>
    </location>
</feature>
<dbReference type="Pfam" id="PF14198">
    <property type="entry name" value="TnpV"/>
    <property type="match status" value="1"/>
</dbReference>
<sequence>MKKITYSRQGDYQLPNITVPDEPEVHLGKYASLRRNYLKEQRYGIFISLLTQGKLNQHLMEVQEEAGNLMEQLTAQMAKTQNVTEELKAKDQMMWIGMMNNIRNSAEETVMKELIYS</sequence>
<name>A0A844FCK0_CLOSV</name>
<evidence type="ECO:0000256" key="1">
    <source>
        <dbReference type="SAM" id="Coils"/>
    </source>
</evidence>
<evidence type="ECO:0000313" key="2">
    <source>
        <dbReference type="EMBL" id="MSS41245.1"/>
    </source>
</evidence>